<evidence type="ECO:0000313" key="1">
    <source>
        <dbReference type="EMBL" id="QDT29364.1"/>
    </source>
</evidence>
<gene>
    <name evidence="1" type="ORF">Enr10x_47160</name>
</gene>
<proteinExistence type="predicted"/>
<keyword evidence="2" id="KW-1185">Reference proteome</keyword>
<sequence length="78" mass="8591">MRLPNRRSSSVGKLTRFQQPHLMAGVEELCSIQPGVLKRGVTQYASDKPGSAQVGLGKIRALQLRIPEVSAPQRRPLE</sequence>
<accession>A0A517QCL1</accession>
<dbReference type="Proteomes" id="UP000315647">
    <property type="component" value="Chromosome"/>
</dbReference>
<evidence type="ECO:0000313" key="2">
    <source>
        <dbReference type="Proteomes" id="UP000315647"/>
    </source>
</evidence>
<accession>A0A518ACJ0</accession>
<protein>
    <submittedName>
        <fullName evidence="1">Uncharacterized protein</fullName>
    </submittedName>
</protein>
<name>A0A517QCL1_9PLAN</name>
<dbReference type="AlphaFoldDB" id="A0A517QCL1"/>
<organism evidence="1 2">
    <name type="scientific">Gimesia panareensis</name>
    <dbReference type="NCBI Taxonomy" id="2527978"/>
    <lineage>
        <taxon>Bacteria</taxon>
        <taxon>Pseudomonadati</taxon>
        <taxon>Planctomycetota</taxon>
        <taxon>Planctomycetia</taxon>
        <taxon>Planctomycetales</taxon>
        <taxon>Planctomycetaceae</taxon>
        <taxon>Gimesia</taxon>
    </lineage>
</organism>
<reference evidence="1 2" key="1">
    <citation type="submission" date="2019-03" db="EMBL/GenBank/DDBJ databases">
        <title>Deep-cultivation of Planctomycetes and their phenomic and genomic characterization uncovers novel biology.</title>
        <authorList>
            <person name="Wiegand S."/>
            <person name="Jogler M."/>
            <person name="Boedeker C."/>
            <person name="Pinto D."/>
            <person name="Vollmers J."/>
            <person name="Rivas-Marin E."/>
            <person name="Kohn T."/>
            <person name="Peeters S.H."/>
            <person name="Heuer A."/>
            <person name="Rast P."/>
            <person name="Oberbeckmann S."/>
            <person name="Bunk B."/>
            <person name="Jeske O."/>
            <person name="Meyerdierks A."/>
            <person name="Storesund J.E."/>
            <person name="Kallscheuer N."/>
            <person name="Luecker S."/>
            <person name="Lage O.M."/>
            <person name="Pohl T."/>
            <person name="Merkel B.J."/>
            <person name="Hornburger P."/>
            <person name="Mueller R.-W."/>
            <person name="Bruemmer F."/>
            <person name="Labrenz M."/>
            <person name="Spormann A.M."/>
            <person name="Op den Camp H."/>
            <person name="Overmann J."/>
            <person name="Amann R."/>
            <person name="Jetten M.S.M."/>
            <person name="Mascher T."/>
            <person name="Medema M.H."/>
            <person name="Devos D.P."/>
            <person name="Kaster A.-K."/>
            <person name="Ovreas L."/>
            <person name="Rohde M."/>
            <person name="Galperin M.Y."/>
            <person name="Jogler C."/>
        </authorList>
    </citation>
    <scope>NUCLEOTIDE SEQUENCE [LARGE SCALE GENOMIC DNA]</scope>
    <source>
        <strain evidence="1 2">Enr10</strain>
    </source>
</reference>
<dbReference type="EMBL" id="CP037421">
    <property type="protein sequence ID" value="QDT29364.1"/>
    <property type="molecule type" value="Genomic_DNA"/>
</dbReference>